<feature type="compositionally biased region" description="Basic residues" evidence="21">
    <location>
        <begin position="559"/>
        <end position="569"/>
    </location>
</feature>
<dbReference type="PROSITE" id="PS00333">
    <property type="entry name" value="DNA_LIGASE_A2"/>
    <property type="match status" value="1"/>
</dbReference>
<keyword evidence="6" id="KW-0540">Nuclease</keyword>
<dbReference type="GO" id="GO:0006310">
    <property type="term" value="P:DNA recombination"/>
    <property type="evidence" value="ECO:0007669"/>
    <property type="project" value="UniProtKB-KW"/>
</dbReference>
<feature type="region of interest" description="Disordered" evidence="21">
    <location>
        <begin position="184"/>
        <end position="218"/>
    </location>
</feature>
<evidence type="ECO:0000256" key="1">
    <source>
        <dbReference type="ARBA" id="ARBA00001936"/>
    </source>
</evidence>
<dbReference type="Proteomes" id="UP001319180">
    <property type="component" value="Unassembled WGS sequence"/>
</dbReference>
<dbReference type="CDD" id="cd04865">
    <property type="entry name" value="LigD_Pol_like_2"/>
    <property type="match status" value="1"/>
</dbReference>
<evidence type="ECO:0000256" key="4">
    <source>
        <dbReference type="ARBA" id="ARBA00022679"/>
    </source>
</evidence>
<feature type="compositionally biased region" description="Basic residues" evidence="21">
    <location>
        <begin position="1"/>
        <end position="11"/>
    </location>
</feature>
<evidence type="ECO:0000256" key="15">
    <source>
        <dbReference type="ARBA" id="ARBA00023172"/>
    </source>
</evidence>
<dbReference type="InterPro" id="IPR016059">
    <property type="entry name" value="DNA_ligase_ATP-dep_CS"/>
</dbReference>
<keyword evidence="13" id="KW-0239">DNA-directed DNA polymerase</keyword>
<dbReference type="GO" id="GO:0003677">
    <property type="term" value="F:DNA binding"/>
    <property type="evidence" value="ECO:0007669"/>
    <property type="project" value="UniProtKB-KW"/>
</dbReference>
<dbReference type="Pfam" id="PF04679">
    <property type="entry name" value="DNA_ligase_A_C"/>
    <property type="match status" value="1"/>
</dbReference>
<dbReference type="SUPFAM" id="SSF50249">
    <property type="entry name" value="Nucleic acid-binding proteins"/>
    <property type="match status" value="1"/>
</dbReference>
<comment type="catalytic activity">
    <reaction evidence="20">
        <text>ATP + (deoxyribonucleotide)n-3'-hydroxyl + 5'-phospho-(deoxyribonucleotide)m = (deoxyribonucleotide)n+m + AMP + diphosphate.</text>
        <dbReference type="EC" id="6.5.1.1"/>
    </reaction>
</comment>
<dbReference type="Gene3D" id="2.40.50.140">
    <property type="entry name" value="Nucleic acid-binding proteins"/>
    <property type="match status" value="1"/>
</dbReference>
<reference evidence="23 24" key="1">
    <citation type="submission" date="2021-05" db="EMBL/GenBank/DDBJ databases">
        <title>A Polyphasic approach of four new species of the genus Ohtaekwangia: Ohtaekwangia histidinii sp. nov., Ohtaekwangia cretensis sp. nov., Ohtaekwangia indiensis sp. nov., Ohtaekwangia reichenbachii sp. nov. from diverse environment.</title>
        <authorList>
            <person name="Octaviana S."/>
        </authorList>
    </citation>
    <scope>NUCLEOTIDE SEQUENCE [LARGE SCALE GENOMIC DNA]</scope>
    <source>
        <strain evidence="23 24">PWU37</strain>
    </source>
</reference>
<dbReference type="EC" id="6.5.1.1" evidence="2"/>
<evidence type="ECO:0000256" key="2">
    <source>
        <dbReference type="ARBA" id="ARBA00012727"/>
    </source>
</evidence>
<comment type="cofactor">
    <cofactor evidence="1">
        <name>Mn(2+)</name>
        <dbReference type="ChEBI" id="CHEBI:29035"/>
    </cofactor>
</comment>
<evidence type="ECO:0000256" key="17">
    <source>
        <dbReference type="ARBA" id="ARBA00023211"/>
    </source>
</evidence>
<dbReference type="SUPFAM" id="SSF56091">
    <property type="entry name" value="DNA ligase/mRNA capping enzyme, catalytic domain"/>
    <property type="match status" value="1"/>
</dbReference>
<keyword evidence="16" id="KW-0234">DNA repair</keyword>
<dbReference type="GO" id="GO:0006281">
    <property type="term" value="P:DNA repair"/>
    <property type="evidence" value="ECO:0007669"/>
    <property type="project" value="UniProtKB-KW"/>
</dbReference>
<evidence type="ECO:0000256" key="16">
    <source>
        <dbReference type="ARBA" id="ARBA00023204"/>
    </source>
</evidence>
<feature type="compositionally biased region" description="Basic and acidic residues" evidence="21">
    <location>
        <begin position="12"/>
        <end position="24"/>
    </location>
</feature>
<keyword evidence="15" id="KW-0233">DNA recombination</keyword>
<dbReference type="InterPro" id="IPR014146">
    <property type="entry name" value="LigD_ligase_dom"/>
</dbReference>
<dbReference type="Gene3D" id="3.90.920.10">
    <property type="entry name" value="DNA primase, PRIM domain"/>
    <property type="match status" value="1"/>
</dbReference>
<keyword evidence="8" id="KW-0547">Nucleotide-binding</keyword>
<dbReference type="PANTHER" id="PTHR42705:SF2">
    <property type="entry name" value="BIFUNCTIONAL NON-HOMOLOGOUS END JOINING PROTEIN LIGD"/>
    <property type="match status" value="1"/>
</dbReference>
<dbReference type="InterPro" id="IPR012340">
    <property type="entry name" value="NA-bd_OB-fold"/>
</dbReference>
<keyword evidence="17" id="KW-0464">Manganese</keyword>
<dbReference type="GO" id="GO:0003910">
    <property type="term" value="F:DNA ligase (ATP) activity"/>
    <property type="evidence" value="ECO:0007669"/>
    <property type="project" value="UniProtKB-EC"/>
</dbReference>
<dbReference type="CDD" id="cd07971">
    <property type="entry name" value="OBF_DNA_ligase_LigD"/>
    <property type="match status" value="1"/>
</dbReference>
<dbReference type="InterPro" id="IPR014145">
    <property type="entry name" value="LigD_pol_dom"/>
</dbReference>
<dbReference type="Gene3D" id="3.30.1490.70">
    <property type="match status" value="1"/>
</dbReference>
<dbReference type="NCBIfam" id="TIGR02779">
    <property type="entry name" value="NHEJ_ligase_lig"/>
    <property type="match status" value="1"/>
</dbReference>
<dbReference type="NCBIfam" id="TIGR02778">
    <property type="entry name" value="ligD_pol"/>
    <property type="match status" value="1"/>
</dbReference>
<feature type="domain" description="ATP-dependent DNA ligase family profile" evidence="22">
    <location>
        <begin position="317"/>
        <end position="443"/>
    </location>
</feature>
<dbReference type="NCBIfam" id="TIGR02776">
    <property type="entry name" value="NHEJ_ligase_prk"/>
    <property type="match status" value="1"/>
</dbReference>
<evidence type="ECO:0000256" key="18">
    <source>
        <dbReference type="ARBA" id="ARBA00023268"/>
    </source>
</evidence>
<keyword evidence="7" id="KW-0479">Metal-binding</keyword>
<evidence type="ECO:0000313" key="24">
    <source>
        <dbReference type="Proteomes" id="UP001319180"/>
    </source>
</evidence>
<keyword evidence="24" id="KW-1185">Reference proteome</keyword>
<dbReference type="InterPro" id="IPR012309">
    <property type="entry name" value="DNA_ligase_ATP-dep_C"/>
</dbReference>
<evidence type="ECO:0000256" key="21">
    <source>
        <dbReference type="SAM" id="MobiDB-lite"/>
    </source>
</evidence>
<feature type="compositionally biased region" description="Basic and acidic residues" evidence="21">
    <location>
        <begin position="189"/>
        <end position="202"/>
    </location>
</feature>
<evidence type="ECO:0000256" key="8">
    <source>
        <dbReference type="ARBA" id="ARBA00022741"/>
    </source>
</evidence>
<evidence type="ECO:0000256" key="5">
    <source>
        <dbReference type="ARBA" id="ARBA00022695"/>
    </source>
</evidence>
<evidence type="ECO:0000256" key="7">
    <source>
        <dbReference type="ARBA" id="ARBA00022723"/>
    </source>
</evidence>
<dbReference type="Pfam" id="PF13298">
    <property type="entry name" value="LigD_N"/>
    <property type="match status" value="1"/>
</dbReference>
<gene>
    <name evidence="23" type="primary">ligD</name>
    <name evidence="23" type="ORF">KK078_13455</name>
</gene>
<evidence type="ECO:0000256" key="6">
    <source>
        <dbReference type="ARBA" id="ARBA00022722"/>
    </source>
</evidence>
<keyword evidence="3 23" id="KW-0436">Ligase</keyword>
<proteinExistence type="predicted"/>
<dbReference type="GO" id="GO:0046872">
    <property type="term" value="F:metal ion binding"/>
    <property type="evidence" value="ECO:0007669"/>
    <property type="project" value="UniProtKB-KW"/>
</dbReference>
<organism evidence="23 24">
    <name type="scientific">Dawidia soli</name>
    <dbReference type="NCBI Taxonomy" id="2782352"/>
    <lineage>
        <taxon>Bacteria</taxon>
        <taxon>Pseudomonadati</taxon>
        <taxon>Bacteroidota</taxon>
        <taxon>Cytophagia</taxon>
        <taxon>Cytophagales</taxon>
        <taxon>Chryseotaleaceae</taxon>
        <taxon>Dawidia</taxon>
    </lineage>
</organism>
<dbReference type="AlphaFoldDB" id="A0AAP2D9R5"/>
<evidence type="ECO:0000256" key="9">
    <source>
        <dbReference type="ARBA" id="ARBA00022763"/>
    </source>
</evidence>
<accession>A0AAP2D9R5</accession>
<dbReference type="CDD" id="cd07906">
    <property type="entry name" value="Adenylation_DNA_ligase_LigD_LigC"/>
    <property type="match status" value="1"/>
</dbReference>
<dbReference type="EMBL" id="JAHESC010000018">
    <property type="protein sequence ID" value="MBT1687572.1"/>
    <property type="molecule type" value="Genomic_DNA"/>
</dbReference>
<feature type="region of interest" description="Disordered" evidence="21">
    <location>
        <begin position="1"/>
        <end position="28"/>
    </location>
</feature>
<keyword evidence="10" id="KW-0378">Hydrolase</keyword>
<dbReference type="Pfam" id="PF01068">
    <property type="entry name" value="DNA_ligase_A_M"/>
    <property type="match status" value="1"/>
</dbReference>
<dbReference type="RefSeq" id="WP_254090803.1">
    <property type="nucleotide sequence ID" value="NZ_JAHESC010000018.1"/>
</dbReference>
<evidence type="ECO:0000313" key="23">
    <source>
        <dbReference type="EMBL" id="MBT1687572.1"/>
    </source>
</evidence>
<keyword evidence="18" id="KW-0511">Multifunctional enzyme</keyword>
<evidence type="ECO:0000256" key="11">
    <source>
        <dbReference type="ARBA" id="ARBA00022839"/>
    </source>
</evidence>
<evidence type="ECO:0000256" key="14">
    <source>
        <dbReference type="ARBA" id="ARBA00023125"/>
    </source>
</evidence>
<dbReference type="InterPro" id="IPR014143">
    <property type="entry name" value="NHEJ_ligase_prk"/>
</dbReference>
<keyword evidence="9" id="KW-0227">DNA damage</keyword>
<keyword evidence="5" id="KW-0548">Nucleotidyltransferase</keyword>
<sequence length="883" mass="99772">MSLAQYKKKRDFTKTSEPEGEKKKQGAAPLTFVIQRHDASRLHYDFRLELDGVLKSWAIPKGPSLDPADKRLAMMVEDHPLEYGKFYGSIPKGNYGAGTVDIWDHGTYTPDGVTKRADYEKHLREQLQKGDVKVTLKGKNLQGSFALVRMKNAEEGNAWLLIKHRDEHVVKGYDIAAVKPVKAHGKKTWTRDDPDEPKDKKKEKAKKPAPSALTSVRSGKAEKYKEFIEPMAAQTREDAFDDPGWVFEIKWDGYRAVAEIGKKEKRLYSRNGLSFRSLYPDVFDSLDEIKVPAVLDGEIVVLDENDRPSFQKLQQYGENPSLPIIYYVFDILSHKGKSLTGLPLSERKEILVNLLPKDHPVIRYSDHVEEYGKRVFQHAVELGVEGVIAKKADSVYQVGRRTYDWLKIKNLNTQEAVVAGYTAPRKSRKYLGALILGMYKRGRLVYIGHTGTGFTDKVLKEVYGTLQPLVRKTSPFEEKIPFNAPVTWVEPRLVCEVKFAELTDEGILRQAVFMGMRIDKAPKEVDHLDVEEADGKATKGKKTSRTSKGAKAATPAPKRAAKTAKTSRKKATEDDHESDVGPNDRMMRVEGHEVKLTNQNKLYFPKDGITKGQVVEYYNSISKYILPYLKDRPESLKRNPNGIEDKGFYHKDAGDDAPSFVDSITLYSEAARKDIDYILCNNKATLLYMNNLGCIEVNPWCSRTKSLDNPDYLVLDLDPSDDNTFDQVIDTALAVKEVLDKAGAVGYCKTSGASGLHIYVPLAARYDYDQARMFAELVAHHAQELVPKFTTLERSLNQRKGRLYIDYLQNKRGQTLASVYSMRPVPGATLSTPLEWKEVKHGLHPSDFTMKTLPKRLDKKGDLFKPVLGKGIDMAKCLKKKEE</sequence>
<dbReference type="Pfam" id="PF21686">
    <property type="entry name" value="LigD_Prim-Pol"/>
    <property type="match status" value="1"/>
</dbReference>
<dbReference type="GO" id="GO:0005524">
    <property type="term" value="F:ATP binding"/>
    <property type="evidence" value="ECO:0007669"/>
    <property type="project" value="UniProtKB-KW"/>
</dbReference>
<evidence type="ECO:0000256" key="3">
    <source>
        <dbReference type="ARBA" id="ARBA00022598"/>
    </source>
</evidence>
<evidence type="ECO:0000256" key="12">
    <source>
        <dbReference type="ARBA" id="ARBA00022840"/>
    </source>
</evidence>
<dbReference type="NCBIfam" id="TIGR02777">
    <property type="entry name" value="LigD_PE_dom"/>
    <property type="match status" value="1"/>
</dbReference>
<feature type="region of interest" description="Disordered" evidence="21">
    <location>
        <begin position="529"/>
        <end position="584"/>
    </location>
</feature>
<evidence type="ECO:0000256" key="20">
    <source>
        <dbReference type="ARBA" id="ARBA00034003"/>
    </source>
</evidence>
<keyword evidence="12" id="KW-0067">ATP-binding</keyword>
<keyword evidence="14" id="KW-0238">DNA-binding</keyword>
<feature type="compositionally biased region" description="Low complexity" evidence="21">
    <location>
        <begin position="546"/>
        <end position="558"/>
    </location>
</feature>
<dbReference type="GO" id="GO:0003887">
    <property type="term" value="F:DNA-directed DNA polymerase activity"/>
    <property type="evidence" value="ECO:0007669"/>
    <property type="project" value="UniProtKB-KW"/>
</dbReference>
<comment type="caution">
    <text evidence="23">The sequence shown here is derived from an EMBL/GenBank/DDBJ whole genome shotgun (WGS) entry which is preliminary data.</text>
</comment>
<evidence type="ECO:0000256" key="10">
    <source>
        <dbReference type="ARBA" id="ARBA00022801"/>
    </source>
</evidence>
<name>A0AAP2D9R5_9BACT</name>
<keyword evidence="4" id="KW-0808">Transferase</keyword>
<evidence type="ECO:0000256" key="13">
    <source>
        <dbReference type="ARBA" id="ARBA00022932"/>
    </source>
</evidence>
<evidence type="ECO:0000256" key="19">
    <source>
        <dbReference type="ARBA" id="ARBA00029943"/>
    </source>
</evidence>
<dbReference type="InterPro" id="IPR052171">
    <property type="entry name" value="NHEJ_LigD"/>
</dbReference>
<dbReference type="GO" id="GO:0004527">
    <property type="term" value="F:exonuclease activity"/>
    <property type="evidence" value="ECO:0007669"/>
    <property type="project" value="UniProtKB-KW"/>
</dbReference>
<protein>
    <recommendedName>
        <fullName evidence="2">DNA ligase (ATP)</fullName>
        <ecNumber evidence="2">6.5.1.1</ecNumber>
    </recommendedName>
    <alternativeName>
        <fullName evidence="19">NHEJ DNA polymerase</fullName>
    </alternativeName>
</protein>
<keyword evidence="11" id="KW-0269">Exonuclease</keyword>
<dbReference type="InterPro" id="IPR012310">
    <property type="entry name" value="DNA_ligase_ATP-dep_cent"/>
</dbReference>
<dbReference type="InterPro" id="IPR014144">
    <property type="entry name" value="LigD_PE_domain"/>
</dbReference>
<dbReference type="Gene3D" id="3.30.470.30">
    <property type="entry name" value="DNA ligase/mRNA capping enzyme"/>
    <property type="match status" value="1"/>
</dbReference>
<evidence type="ECO:0000259" key="22">
    <source>
        <dbReference type="PROSITE" id="PS50160"/>
    </source>
</evidence>
<dbReference type="PANTHER" id="PTHR42705">
    <property type="entry name" value="BIFUNCTIONAL NON-HOMOLOGOUS END JOINING PROTEIN LIGD"/>
    <property type="match status" value="1"/>
</dbReference>
<dbReference type="PROSITE" id="PS50160">
    <property type="entry name" value="DNA_LIGASE_A3"/>
    <property type="match status" value="1"/>
</dbReference>